<protein>
    <submittedName>
        <fullName evidence="1">Uncharacterized protein</fullName>
    </submittedName>
</protein>
<evidence type="ECO:0000313" key="1">
    <source>
        <dbReference type="EMBL" id="CAI9280706.1"/>
    </source>
</evidence>
<name>A0AA36E2M5_LACSI</name>
<organism evidence="1 2">
    <name type="scientific">Lactuca saligna</name>
    <name type="common">Willowleaf lettuce</name>
    <dbReference type="NCBI Taxonomy" id="75948"/>
    <lineage>
        <taxon>Eukaryota</taxon>
        <taxon>Viridiplantae</taxon>
        <taxon>Streptophyta</taxon>
        <taxon>Embryophyta</taxon>
        <taxon>Tracheophyta</taxon>
        <taxon>Spermatophyta</taxon>
        <taxon>Magnoliopsida</taxon>
        <taxon>eudicotyledons</taxon>
        <taxon>Gunneridae</taxon>
        <taxon>Pentapetalae</taxon>
        <taxon>asterids</taxon>
        <taxon>campanulids</taxon>
        <taxon>Asterales</taxon>
        <taxon>Asteraceae</taxon>
        <taxon>Cichorioideae</taxon>
        <taxon>Cichorieae</taxon>
        <taxon>Lactucinae</taxon>
        <taxon>Lactuca</taxon>
    </lineage>
</organism>
<dbReference type="AlphaFoldDB" id="A0AA36E2M5"/>
<evidence type="ECO:0000313" key="2">
    <source>
        <dbReference type="Proteomes" id="UP001177003"/>
    </source>
</evidence>
<dbReference type="EMBL" id="OX465080">
    <property type="protein sequence ID" value="CAI9280706.1"/>
    <property type="molecule type" value="Genomic_DNA"/>
</dbReference>
<accession>A0AA36E2M5</accession>
<keyword evidence="2" id="KW-1185">Reference proteome</keyword>
<dbReference type="Proteomes" id="UP001177003">
    <property type="component" value="Chromosome 4"/>
</dbReference>
<sequence>MCHLKLMIKSYIQEVGSMDVDIATVLKKNTTAVPKEAPKDLEKLKPRKIYKEVWFVVYQSREQTGADVRKSYFYLDDKHLYNTACLEFILDLITKFKGNHQDDLKCFSDMLLWYINVRKLLLSFIPKIYEV</sequence>
<gene>
    <name evidence="1" type="ORF">LSALG_LOCUS20441</name>
</gene>
<proteinExistence type="predicted"/>
<reference evidence="1" key="1">
    <citation type="submission" date="2023-04" db="EMBL/GenBank/DDBJ databases">
        <authorList>
            <person name="Vijverberg K."/>
            <person name="Xiong W."/>
            <person name="Schranz E."/>
        </authorList>
    </citation>
    <scope>NUCLEOTIDE SEQUENCE</scope>
</reference>